<dbReference type="Gene3D" id="1.25.40.20">
    <property type="entry name" value="Ankyrin repeat-containing domain"/>
    <property type="match status" value="1"/>
</dbReference>
<evidence type="ECO:0000259" key="5">
    <source>
        <dbReference type="Pfam" id="PF12697"/>
    </source>
</evidence>
<feature type="compositionally biased region" description="Acidic residues" evidence="4">
    <location>
        <begin position="932"/>
        <end position="941"/>
    </location>
</feature>
<sequence length="1430" mass="159304">MQFRDQVEAFLDECLAALPEAPRDVVAVGHSLGGGVLLLTQAFAKRKRFSRMLIFEPMWLFVNPSLHKLINLPVMPPSNTRLEPDVVAQAFRRRSEWPSRAEAGEKLSRKDFFASWDKRVFQAYLDGGLKGNEPCSLACSPQTEANLFLSGVPQALLDVLRRGDGLHGCELHVSIGTDTMWTRVAADELFGSLRPAPCVEVEPGGHMWPMERPKDFARRAAAVLSTRCSQMGTSFYNIHPCKRCIRRLERDARMGRTGRAVTIYIPDEYAKVKLLGRECCSKVQSKVLRRSIAAEAIQHWADKIAAFEEDINVIIQEESVDKELRLADLLAQKSDNLEKHKKNIAARPAKEWYMSNKDKAKLRQSERQSLEEAEAKALAKDEEEKEPKKRKGPLTEEEVQERRAQRNRARLKAKREAEKAEREREQLRARASAKRSRRVQRDAEEFPLTIGERIFKQKMERRKKKGSKGKAAKKSKARCRSQHVELHAAWQWGRKCEHFVILCPGLGHESGEILCQKTWEERGWCRAERTARKLALNGGPVIVIESETSQLFLTEIATCEPPVAEGRFSVDLDRKRVANIVLQLIRRRLLLLLEQNNLTEYRFLYNQQSLLLKGSGVDCVELGIPGFSPESFPDPEELLMAKFMHQNGFSSLKQRDAAGWSPMCYAAMSGNASLVSALLRRNADANDRIRKAKPQVFFSKNMHAIAIAACFRSNEVIKVLLAAHAKVDAKDGHKHTALHWSAGSNDAETVRLLVNGGADHTLKQNLGVSVLQLACFNCSGNAVRELLRLRPKQNVEQCFHYSFMLFAGSSELVQILLDAKADMNEQLDFAKTKAWPMWLLCNFSGWKYKRGLSRTRLCRMGYHHHLATPLMFTVLGGAADAAWTLLTAGARRDLKNSRGKTAFDLAFEFGTNPELVAALDPDSKLPKAFPEPSEEDEEEVPVEVRGKVPQGEAKAPPANAGSVQHMPVRQTLRGRSRPPLRFSQFTGTVQVSPGDSFEWSVLGQFLDCCGLPANAFSKNKRTSRFILLAGQRGRQKYRPSATGKVEKPGRRLWESDSDDSADDDVDKSDDRAVCAQQFGYQDDTTIKTSGMAAGDPKSKLNEFLMKYCGRPVTKQDAVYIVSRFRHNEYQCVVKLECMDGAEYAGEVCADAKAAEKSAAEQVLVGNQELVEATLQGTGGQKRKASSALSPAEKRAKADQDPADNPAITPKTQLNSLVMRIIKRYLQKGETVYDTKQVQGLYQSTVTLAALPGEWGERAWAGHLCPTKQKAEQSAADEALKDLQQDEEMQAEASKPKGAGKKGKGKGKFGPTGGGWEMGFFDHVMLGAWGWSPMSKGKGKGFGATERRIPGRDRITDAPCVGTVVEWHGQHGFLEAALPIDHPMANSRGGKIFIHQRDLPEGVESLLEGQPLSFHVFTDSSGLGAEEVVIA</sequence>
<dbReference type="SUPFAM" id="SSF48403">
    <property type="entry name" value="Ankyrin repeat"/>
    <property type="match status" value="1"/>
</dbReference>
<dbReference type="InterPro" id="IPR036770">
    <property type="entry name" value="Ankyrin_rpt-contain_sf"/>
</dbReference>
<dbReference type="SMART" id="SM00248">
    <property type="entry name" value="ANK"/>
    <property type="match status" value="5"/>
</dbReference>
<accession>A0A812RZB8</accession>
<gene>
    <name evidence="6" type="ORF">SNAT2548_LOCUS25402</name>
</gene>
<proteinExistence type="predicted"/>
<comment type="caution">
    <text evidence="6">The sequence shown here is derived from an EMBL/GenBank/DDBJ whole genome shotgun (WGS) entry which is preliminary data.</text>
</comment>
<dbReference type="InterPro" id="IPR012340">
    <property type="entry name" value="NA-bd_OB-fold"/>
</dbReference>
<dbReference type="InterPro" id="IPR000073">
    <property type="entry name" value="AB_hydrolase_1"/>
</dbReference>
<dbReference type="PANTHER" id="PTHR24171">
    <property type="entry name" value="ANKYRIN REPEAT DOMAIN-CONTAINING PROTEIN 39-RELATED"/>
    <property type="match status" value="1"/>
</dbReference>
<dbReference type="SUPFAM" id="SSF53474">
    <property type="entry name" value="alpha/beta-Hydrolases"/>
    <property type="match status" value="1"/>
</dbReference>
<evidence type="ECO:0000256" key="2">
    <source>
        <dbReference type="ARBA" id="ARBA00023043"/>
    </source>
</evidence>
<dbReference type="Pfam" id="PF12697">
    <property type="entry name" value="Abhydrolase_6"/>
    <property type="match status" value="1"/>
</dbReference>
<dbReference type="Gene3D" id="3.40.50.1820">
    <property type="entry name" value="alpha/beta hydrolase"/>
    <property type="match status" value="1"/>
</dbReference>
<dbReference type="Proteomes" id="UP000604046">
    <property type="component" value="Unassembled WGS sequence"/>
</dbReference>
<evidence type="ECO:0000256" key="1">
    <source>
        <dbReference type="ARBA" id="ARBA00022737"/>
    </source>
</evidence>
<feature type="region of interest" description="Disordered" evidence="4">
    <location>
        <begin position="922"/>
        <end position="941"/>
    </location>
</feature>
<feature type="repeat" description="ANK" evidence="3">
    <location>
        <begin position="733"/>
        <end position="765"/>
    </location>
</feature>
<dbReference type="SUPFAM" id="SSF50249">
    <property type="entry name" value="Nucleic acid-binding proteins"/>
    <property type="match status" value="1"/>
</dbReference>
<evidence type="ECO:0000313" key="6">
    <source>
        <dbReference type="EMBL" id="CAE7458537.1"/>
    </source>
</evidence>
<feature type="compositionally biased region" description="Basic and acidic residues" evidence="4">
    <location>
        <begin position="358"/>
        <end position="387"/>
    </location>
</feature>
<organism evidence="6 7">
    <name type="scientific">Symbiodinium natans</name>
    <dbReference type="NCBI Taxonomy" id="878477"/>
    <lineage>
        <taxon>Eukaryota</taxon>
        <taxon>Sar</taxon>
        <taxon>Alveolata</taxon>
        <taxon>Dinophyceae</taxon>
        <taxon>Suessiales</taxon>
        <taxon>Symbiodiniaceae</taxon>
        <taxon>Symbiodinium</taxon>
    </lineage>
</organism>
<dbReference type="Pfam" id="PF12796">
    <property type="entry name" value="Ank_2"/>
    <property type="match status" value="1"/>
</dbReference>
<feature type="compositionally biased region" description="Basic and acidic residues" evidence="4">
    <location>
        <begin position="414"/>
        <end position="428"/>
    </location>
</feature>
<evidence type="ECO:0000313" key="7">
    <source>
        <dbReference type="Proteomes" id="UP000604046"/>
    </source>
</evidence>
<feature type="compositionally biased region" description="Basic and acidic residues" evidence="4">
    <location>
        <begin position="1044"/>
        <end position="1054"/>
    </location>
</feature>
<evidence type="ECO:0000256" key="3">
    <source>
        <dbReference type="PROSITE-ProRule" id="PRU00023"/>
    </source>
</evidence>
<feature type="compositionally biased region" description="Acidic residues" evidence="4">
    <location>
        <begin position="1055"/>
        <end position="1067"/>
    </location>
</feature>
<dbReference type="PROSITE" id="PS50088">
    <property type="entry name" value="ANK_REPEAT"/>
    <property type="match status" value="2"/>
</dbReference>
<name>A0A812RZB8_9DINO</name>
<keyword evidence="2 3" id="KW-0040">ANK repeat</keyword>
<dbReference type="InterPro" id="IPR002110">
    <property type="entry name" value="Ankyrin_rpt"/>
</dbReference>
<dbReference type="Pfam" id="PF00023">
    <property type="entry name" value="Ank"/>
    <property type="match status" value="1"/>
</dbReference>
<evidence type="ECO:0000256" key="4">
    <source>
        <dbReference type="SAM" id="MobiDB-lite"/>
    </source>
</evidence>
<feature type="region of interest" description="Disordered" evidence="4">
    <location>
        <begin position="358"/>
        <end position="438"/>
    </location>
</feature>
<dbReference type="OrthoDB" id="448659at2759"/>
<feature type="region of interest" description="Disordered" evidence="4">
    <location>
        <begin position="1036"/>
        <end position="1068"/>
    </location>
</feature>
<feature type="domain" description="AB hydrolase-1" evidence="5">
    <location>
        <begin position="6"/>
        <end position="218"/>
    </location>
</feature>
<dbReference type="PROSITE" id="PS50297">
    <property type="entry name" value="ANK_REP_REGION"/>
    <property type="match status" value="2"/>
</dbReference>
<feature type="repeat" description="ANK" evidence="3">
    <location>
        <begin position="658"/>
        <end position="690"/>
    </location>
</feature>
<feature type="compositionally biased region" description="Basic residues" evidence="4">
    <location>
        <begin position="1297"/>
        <end position="1306"/>
    </location>
</feature>
<feature type="region of interest" description="Disordered" evidence="4">
    <location>
        <begin position="1285"/>
        <end position="1307"/>
    </location>
</feature>
<feature type="region of interest" description="Disordered" evidence="4">
    <location>
        <begin position="1175"/>
        <end position="1210"/>
    </location>
</feature>
<dbReference type="InterPro" id="IPR029058">
    <property type="entry name" value="AB_hydrolase_fold"/>
</dbReference>
<keyword evidence="7" id="KW-1185">Reference proteome</keyword>
<keyword evidence="1" id="KW-0677">Repeat</keyword>
<protein>
    <recommendedName>
        <fullName evidence="5">AB hydrolase-1 domain-containing protein</fullName>
    </recommendedName>
</protein>
<reference evidence="6" key="1">
    <citation type="submission" date="2021-02" db="EMBL/GenBank/DDBJ databases">
        <authorList>
            <person name="Dougan E. K."/>
            <person name="Rhodes N."/>
            <person name="Thang M."/>
            <person name="Chan C."/>
        </authorList>
    </citation>
    <scope>NUCLEOTIDE SEQUENCE</scope>
</reference>
<dbReference type="EMBL" id="CAJNDS010002391">
    <property type="protein sequence ID" value="CAE7458537.1"/>
    <property type="molecule type" value="Genomic_DNA"/>
</dbReference>